<comment type="miscellaneous">
    <text evidence="8">The reaction proceeds by a bi uni uni bi ping pong mechanism.</text>
</comment>
<evidence type="ECO:0000256" key="2">
    <source>
        <dbReference type="ARBA" id="ARBA00009256"/>
    </source>
</evidence>
<keyword evidence="6 8" id="KW-0067">ATP-binding</keyword>
<dbReference type="RefSeq" id="WP_120947485.1">
    <property type="nucleotide sequence ID" value="NZ_QXQP01000002.1"/>
</dbReference>
<evidence type="ECO:0000256" key="7">
    <source>
        <dbReference type="ARBA" id="ARBA00048258"/>
    </source>
</evidence>
<dbReference type="InterPro" id="IPR003721">
    <property type="entry name" value="Pantoate_ligase"/>
</dbReference>
<sequence>MQVLHTYQELQVFRKSLDSVGFVPTMGALHPGHASLITRSKQENPQTIVSIFVNPTQFGPNEDLSRYPRDLEADLKLCQSLGVDGVFVPTVAELYPFEHAITLNPASDLLGHEAEHRPTHFNGVLQVVLKLFNLVCPQKAYFGKKDAQQLLHVQRLVADFFLEIEIVPCEIVRDHDGLALSSRNVYLSASQRQEALKIPQALERMQIAYQQGMRDTASLIRIGLDTLQGLEVHYLSICNHNLEPLAQVKSNQTLILCAVQVGQVRLLDNLWV</sequence>
<dbReference type="InterPro" id="IPR004821">
    <property type="entry name" value="Cyt_trans-like"/>
</dbReference>
<keyword evidence="5 8" id="KW-0547">Nucleotide-binding</keyword>
<feature type="binding site" evidence="8">
    <location>
        <position position="172"/>
    </location>
    <ligand>
        <name>ATP</name>
        <dbReference type="ChEBI" id="CHEBI:30616"/>
    </ligand>
</feature>
<dbReference type="SUPFAM" id="SSF52374">
    <property type="entry name" value="Nucleotidylyl transferase"/>
    <property type="match status" value="1"/>
</dbReference>
<comment type="function">
    <text evidence="8">Catalyzes the condensation of pantoate with beta-alanine in an ATP-dependent reaction via a pantoyl-adenylate intermediate.</text>
</comment>
<reference evidence="9 10" key="2">
    <citation type="submission" date="2019-07" db="EMBL/GenBank/DDBJ databases">
        <title>Helicobacter labacensis sp. nov., Helicobacter mehlei sp. nov. and Helicobacter vulpis sp. nov., isolated from gastric mucosa of red fox (Vulpis vulpis).</title>
        <authorList>
            <person name="Kusar D."/>
            <person name="Gruntar I."/>
            <person name="Pate M."/>
            <person name="Zajc U."/>
            <person name="Ocepek M."/>
        </authorList>
    </citation>
    <scope>NUCLEOTIDE SEQUENCE [LARGE SCALE GENOMIC DNA]</scope>
    <source>
        <strain evidence="9 10">L8b</strain>
    </source>
</reference>
<dbReference type="GO" id="GO:0015940">
    <property type="term" value="P:pantothenate biosynthetic process"/>
    <property type="evidence" value="ECO:0007669"/>
    <property type="project" value="UniProtKB-UniRule"/>
</dbReference>
<keyword evidence="4 8" id="KW-0566">Pantothenate biosynthesis</keyword>
<comment type="catalytic activity">
    <reaction evidence="7 8">
        <text>(R)-pantoate + beta-alanine + ATP = (R)-pantothenate + AMP + diphosphate + H(+)</text>
        <dbReference type="Rhea" id="RHEA:10912"/>
        <dbReference type="ChEBI" id="CHEBI:15378"/>
        <dbReference type="ChEBI" id="CHEBI:15980"/>
        <dbReference type="ChEBI" id="CHEBI:29032"/>
        <dbReference type="ChEBI" id="CHEBI:30616"/>
        <dbReference type="ChEBI" id="CHEBI:33019"/>
        <dbReference type="ChEBI" id="CHEBI:57966"/>
        <dbReference type="ChEBI" id="CHEBI:456215"/>
        <dbReference type="EC" id="6.3.2.1"/>
    </reaction>
</comment>
<feature type="binding site" evidence="8">
    <location>
        <position position="149"/>
    </location>
    <ligand>
        <name>(R)-pantoate</name>
        <dbReference type="ChEBI" id="CHEBI:15980"/>
    </ligand>
</feature>
<dbReference type="Pfam" id="PF02569">
    <property type="entry name" value="Pantoate_ligase"/>
    <property type="match status" value="1"/>
</dbReference>
<dbReference type="GO" id="GO:0005829">
    <property type="term" value="C:cytosol"/>
    <property type="evidence" value="ECO:0007669"/>
    <property type="project" value="TreeGrafter"/>
</dbReference>
<comment type="pathway">
    <text evidence="1 8">Cofactor biosynthesis; (R)-pantothenate biosynthesis; (R)-pantothenate from (R)-pantoate and beta-alanine: step 1/1.</text>
</comment>
<dbReference type="Gene3D" id="3.40.50.620">
    <property type="entry name" value="HUPs"/>
    <property type="match status" value="1"/>
</dbReference>
<dbReference type="Gene3D" id="3.30.1300.10">
    <property type="entry name" value="Pantoate-beta-alanine ligase, C-terminal domain"/>
    <property type="match status" value="1"/>
</dbReference>
<feature type="binding site" evidence="8">
    <location>
        <position position="57"/>
    </location>
    <ligand>
        <name>beta-alanine</name>
        <dbReference type="ChEBI" id="CHEBI:57966"/>
    </ligand>
</feature>
<dbReference type="GO" id="GO:0005524">
    <property type="term" value="F:ATP binding"/>
    <property type="evidence" value="ECO:0007669"/>
    <property type="project" value="UniProtKB-KW"/>
</dbReference>
<dbReference type="OrthoDB" id="9773087at2"/>
<dbReference type="EC" id="6.3.2.1" evidence="8"/>
<dbReference type="NCBIfam" id="TIGR00125">
    <property type="entry name" value="cyt_tran_rel"/>
    <property type="match status" value="1"/>
</dbReference>
<comment type="subunit">
    <text evidence="8">Homodimer.</text>
</comment>
<dbReference type="AlphaFoldDB" id="A0A553UQW7"/>
<dbReference type="Proteomes" id="UP000319322">
    <property type="component" value="Unassembled WGS sequence"/>
</dbReference>
<dbReference type="PANTHER" id="PTHR21299">
    <property type="entry name" value="CYTIDYLATE KINASE/PANTOATE-BETA-ALANINE LIGASE"/>
    <property type="match status" value="1"/>
</dbReference>
<reference evidence="9 10" key="3">
    <citation type="submission" date="2019-07" db="EMBL/GenBank/DDBJ databases">
        <authorList>
            <person name="Papic B."/>
        </authorList>
    </citation>
    <scope>NUCLEOTIDE SEQUENCE [LARGE SCALE GENOMIC DNA]</scope>
    <source>
        <strain evidence="9 10">L8b</strain>
    </source>
</reference>
<dbReference type="PANTHER" id="PTHR21299:SF1">
    <property type="entry name" value="PANTOATE--BETA-ALANINE LIGASE"/>
    <property type="match status" value="1"/>
</dbReference>
<feature type="binding site" evidence="8">
    <location>
        <begin position="143"/>
        <end position="146"/>
    </location>
    <ligand>
        <name>ATP</name>
        <dbReference type="ChEBI" id="CHEBI:30616"/>
    </ligand>
</feature>
<feature type="binding site" evidence="8">
    <location>
        <position position="57"/>
    </location>
    <ligand>
        <name>(R)-pantoate</name>
        <dbReference type="ChEBI" id="CHEBI:15980"/>
    </ligand>
</feature>
<dbReference type="UniPathway" id="UPA00028">
    <property type="reaction ID" value="UER00005"/>
</dbReference>
<dbReference type="NCBIfam" id="TIGR00018">
    <property type="entry name" value="panC"/>
    <property type="match status" value="1"/>
</dbReference>
<comment type="caution">
    <text evidence="9">The sequence shown here is derived from an EMBL/GenBank/DDBJ whole genome shotgun (WGS) entry which is preliminary data.</text>
</comment>
<keyword evidence="3 8" id="KW-0436">Ligase</keyword>
<accession>A0A553UQW7</accession>
<proteinExistence type="inferred from homology"/>
<evidence type="ECO:0000256" key="6">
    <source>
        <dbReference type="ARBA" id="ARBA00022840"/>
    </source>
</evidence>
<reference evidence="10" key="1">
    <citation type="submission" date="2019-07" db="EMBL/GenBank/DDBJ databases">
        <title>Helicobacter labacensis sp. nov., Helicobacter mehlei sp. nov. and Helicobacter vulpis sp. nov., isolated from gastric mucosa of red fox (Vulpis vulpis).</title>
        <authorList>
            <person name="Papic B."/>
        </authorList>
    </citation>
    <scope>NUCLEOTIDE SEQUENCE [LARGE SCALE GENOMIC DNA]</scope>
    <source>
        <strain evidence="10">L8b</strain>
    </source>
</reference>
<keyword evidence="8" id="KW-0963">Cytoplasm</keyword>
<dbReference type="HAMAP" id="MF_00158">
    <property type="entry name" value="PanC"/>
    <property type="match status" value="1"/>
</dbReference>
<dbReference type="InterPro" id="IPR042176">
    <property type="entry name" value="Pantoate_ligase_C"/>
</dbReference>
<evidence type="ECO:0000256" key="1">
    <source>
        <dbReference type="ARBA" id="ARBA00004990"/>
    </source>
</evidence>
<dbReference type="EMBL" id="VKGC01000013">
    <property type="protein sequence ID" value="TSA82619.1"/>
    <property type="molecule type" value="Genomic_DNA"/>
</dbReference>
<protein>
    <recommendedName>
        <fullName evidence="8">Pantothenate synthetase</fullName>
        <shortName evidence="8">PS</shortName>
        <ecNumber evidence="8">6.3.2.1</ecNumber>
    </recommendedName>
    <alternativeName>
        <fullName evidence="8">Pantoate--beta-alanine ligase</fullName>
    </alternativeName>
    <alternativeName>
        <fullName evidence="8">Pantoate-activating enzyme</fullName>
    </alternativeName>
</protein>
<evidence type="ECO:0000256" key="3">
    <source>
        <dbReference type="ARBA" id="ARBA00022598"/>
    </source>
</evidence>
<dbReference type="GO" id="GO:0004592">
    <property type="term" value="F:pantoate-beta-alanine ligase activity"/>
    <property type="evidence" value="ECO:0007669"/>
    <property type="project" value="UniProtKB-UniRule"/>
</dbReference>
<name>A0A553UQW7_9HELI</name>
<keyword evidence="10" id="KW-1185">Reference proteome</keyword>
<organism evidence="9 10">
    <name type="scientific">Helicobacter mehlei</name>
    <dbReference type="NCBI Taxonomy" id="2316080"/>
    <lineage>
        <taxon>Bacteria</taxon>
        <taxon>Pseudomonadati</taxon>
        <taxon>Campylobacterota</taxon>
        <taxon>Epsilonproteobacteria</taxon>
        <taxon>Campylobacterales</taxon>
        <taxon>Helicobacteraceae</taxon>
        <taxon>Helicobacter</taxon>
    </lineage>
</organism>
<evidence type="ECO:0000256" key="4">
    <source>
        <dbReference type="ARBA" id="ARBA00022655"/>
    </source>
</evidence>
<comment type="subcellular location">
    <subcellularLocation>
        <location evidence="8">Cytoplasm</location>
    </subcellularLocation>
</comment>
<feature type="active site" description="Proton donor" evidence="8">
    <location>
        <position position="33"/>
    </location>
</feature>
<comment type="similarity">
    <text evidence="2 8">Belongs to the pantothenate synthetase family.</text>
</comment>
<evidence type="ECO:0000256" key="5">
    <source>
        <dbReference type="ARBA" id="ARBA00022741"/>
    </source>
</evidence>
<feature type="binding site" evidence="8">
    <location>
        <begin position="180"/>
        <end position="183"/>
    </location>
    <ligand>
        <name>ATP</name>
        <dbReference type="ChEBI" id="CHEBI:30616"/>
    </ligand>
</feature>
<dbReference type="CDD" id="cd00560">
    <property type="entry name" value="PanC"/>
    <property type="match status" value="1"/>
</dbReference>
<evidence type="ECO:0000313" key="9">
    <source>
        <dbReference type="EMBL" id="TSA82619.1"/>
    </source>
</evidence>
<feature type="binding site" evidence="8">
    <location>
        <begin position="26"/>
        <end position="33"/>
    </location>
    <ligand>
        <name>ATP</name>
        <dbReference type="ChEBI" id="CHEBI:30616"/>
    </ligand>
</feature>
<evidence type="ECO:0000256" key="8">
    <source>
        <dbReference type="HAMAP-Rule" id="MF_00158"/>
    </source>
</evidence>
<gene>
    <name evidence="8" type="primary">panC</name>
    <name evidence="9" type="ORF">FNE76_05525</name>
</gene>
<evidence type="ECO:0000313" key="10">
    <source>
        <dbReference type="Proteomes" id="UP000319322"/>
    </source>
</evidence>
<dbReference type="InterPro" id="IPR014729">
    <property type="entry name" value="Rossmann-like_a/b/a_fold"/>
</dbReference>